<evidence type="ECO:0000256" key="8">
    <source>
        <dbReference type="ARBA" id="ARBA00048679"/>
    </source>
</evidence>
<dbReference type="STRING" id="215243.A0A0D2D3B0"/>
<dbReference type="GO" id="GO:0004674">
    <property type="term" value="F:protein serine/threonine kinase activity"/>
    <property type="evidence" value="ECO:0007669"/>
    <property type="project" value="UniProtKB-KW"/>
</dbReference>
<dbReference type="OrthoDB" id="4115689at2759"/>
<sequence>MTTIIAKFVHLDGSKVTERIVGLGGTGIVIQQGQYALKIPRLSRDIEIDGVLLINDSSTPEAGDYDIRSDLISSLERERAVYRRLGNYPGIVHCYNLSSTDHSIQMDLMKKGDLRHYLAQLEIRPEKKIQLSWLANMAQTLGYIHDRRVIVADIRLDNLLLDDQLAIRFSDFGESTLMPLDWDLDGDDDDGYSILTDLGQFGAVMFEIVTGQGCKFDLMQNWKDVGDPLTWPRRDTLPSTSDVWLGHIIEKCWTQGFRSAKDLAEELDNVVLNEN</sequence>
<feature type="domain" description="Protein kinase" evidence="9">
    <location>
        <begin position="15"/>
        <end position="275"/>
    </location>
</feature>
<evidence type="ECO:0000256" key="6">
    <source>
        <dbReference type="ARBA" id="ARBA00022840"/>
    </source>
</evidence>
<proteinExistence type="predicted"/>
<keyword evidence="6" id="KW-0067">ATP-binding</keyword>
<evidence type="ECO:0000256" key="2">
    <source>
        <dbReference type="ARBA" id="ARBA00022527"/>
    </source>
</evidence>
<evidence type="ECO:0000313" key="10">
    <source>
        <dbReference type="EMBL" id="KIW36770.1"/>
    </source>
</evidence>
<keyword evidence="2" id="KW-0723">Serine/threonine-protein kinase</keyword>
<evidence type="ECO:0000256" key="5">
    <source>
        <dbReference type="ARBA" id="ARBA00022777"/>
    </source>
</evidence>
<dbReference type="VEuPathDB" id="FungiDB:PV06_11059"/>
<keyword evidence="4" id="KW-0547">Nucleotide-binding</keyword>
<accession>A0A0D2D3B0</accession>
<dbReference type="InterPro" id="IPR050236">
    <property type="entry name" value="Ser_Thr_kinase_AGC"/>
</dbReference>
<evidence type="ECO:0000256" key="4">
    <source>
        <dbReference type="ARBA" id="ARBA00022741"/>
    </source>
</evidence>
<dbReference type="RefSeq" id="XP_016256986.1">
    <property type="nucleotide sequence ID" value="XM_016412673.1"/>
</dbReference>
<dbReference type="EC" id="2.7.11.1" evidence="1"/>
<protein>
    <recommendedName>
        <fullName evidence="1">non-specific serine/threonine protein kinase</fullName>
        <ecNumber evidence="1">2.7.11.1</ecNumber>
    </recommendedName>
</protein>
<name>A0A0D2D3B0_9EURO</name>
<dbReference type="GeneID" id="27363133"/>
<dbReference type="Gene3D" id="3.30.200.20">
    <property type="entry name" value="Phosphorylase Kinase, domain 1"/>
    <property type="match status" value="1"/>
</dbReference>
<dbReference type="AlphaFoldDB" id="A0A0D2D3B0"/>
<dbReference type="InterPro" id="IPR011009">
    <property type="entry name" value="Kinase-like_dom_sf"/>
</dbReference>
<evidence type="ECO:0000259" key="9">
    <source>
        <dbReference type="PROSITE" id="PS50011"/>
    </source>
</evidence>
<keyword evidence="11" id="KW-1185">Reference proteome</keyword>
<dbReference type="PANTHER" id="PTHR24356">
    <property type="entry name" value="SERINE/THREONINE-PROTEIN KINASE"/>
    <property type="match status" value="1"/>
</dbReference>
<keyword evidence="3" id="KW-0808">Transferase</keyword>
<dbReference type="SUPFAM" id="SSF56112">
    <property type="entry name" value="Protein kinase-like (PK-like)"/>
    <property type="match status" value="1"/>
</dbReference>
<evidence type="ECO:0000313" key="11">
    <source>
        <dbReference type="Proteomes" id="UP000053342"/>
    </source>
</evidence>
<dbReference type="HOGENOM" id="CLU_000288_31_7_1"/>
<evidence type="ECO:0000256" key="7">
    <source>
        <dbReference type="ARBA" id="ARBA00047899"/>
    </source>
</evidence>
<gene>
    <name evidence="10" type="ORF">PV06_11059</name>
</gene>
<dbReference type="GO" id="GO:0005524">
    <property type="term" value="F:ATP binding"/>
    <property type="evidence" value="ECO:0007669"/>
    <property type="project" value="UniProtKB-KW"/>
</dbReference>
<dbReference type="Proteomes" id="UP000053342">
    <property type="component" value="Unassembled WGS sequence"/>
</dbReference>
<dbReference type="Gene3D" id="1.10.510.10">
    <property type="entry name" value="Transferase(Phosphotransferase) domain 1"/>
    <property type="match status" value="1"/>
</dbReference>
<reference evidence="10 11" key="1">
    <citation type="submission" date="2015-01" db="EMBL/GenBank/DDBJ databases">
        <title>The Genome Sequence of Exophiala oligosperma CBS72588.</title>
        <authorList>
            <consortium name="The Broad Institute Genomics Platform"/>
            <person name="Cuomo C."/>
            <person name="de Hoog S."/>
            <person name="Gorbushina A."/>
            <person name="Stielow B."/>
            <person name="Teixiera M."/>
            <person name="Abouelleil A."/>
            <person name="Chapman S.B."/>
            <person name="Priest M."/>
            <person name="Young S.K."/>
            <person name="Wortman J."/>
            <person name="Nusbaum C."/>
            <person name="Birren B."/>
        </authorList>
    </citation>
    <scope>NUCLEOTIDE SEQUENCE [LARGE SCALE GENOMIC DNA]</scope>
    <source>
        <strain evidence="10 11">CBS 72588</strain>
    </source>
</reference>
<dbReference type="PROSITE" id="PS50011">
    <property type="entry name" value="PROTEIN_KINASE_DOM"/>
    <property type="match status" value="1"/>
</dbReference>
<dbReference type="EMBL" id="KN847349">
    <property type="protein sequence ID" value="KIW36770.1"/>
    <property type="molecule type" value="Genomic_DNA"/>
</dbReference>
<evidence type="ECO:0000256" key="3">
    <source>
        <dbReference type="ARBA" id="ARBA00022679"/>
    </source>
</evidence>
<organism evidence="10 11">
    <name type="scientific">Exophiala oligosperma</name>
    <dbReference type="NCBI Taxonomy" id="215243"/>
    <lineage>
        <taxon>Eukaryota</taxon>
        <taxon>Fungi</taxon>
        <taxon>Dikarya</taxon>
        <taxon>Ascomycota</taxon>
        <taxon>Pezizomycotina</taxon>
        <taxon>Eurotiomycetes</taxon>
        <taxon>Chaetothyriomycetidae</taxon>
        <taxon>Chaetothyriales</taxon>
        <taxon>Herpotrichiellaceae</taxon>
        <taxon>Exophiala</taxon>
    </lineage>
</organism>
<evidence type="ECO:0000256" key="1">
    <source>
        <dbReference type="ARBA" id="ARBA00012513"/>
    </source>
</evidence>
<comment type="catalytic activity">
    <reaction evidence="8">
        <text>L-seryl-[protein] + ATP = O-phospho-L-seryl-[protein] + ADP + H(+)</text>
        <dbReference type="Rhea" id="RHEA:17989"/>
        <dbReference type="Rhea" id="RHEA-COMP:9863"/>
        <dbReference type="Rhea" id="RHEA-COMP:11604"/>
        <dbReference type="ChEBI" id="CHEBI:15378"/>
        <dbReference type="ChEBI" id="CHEBI:29999"/>
        <dbReference type="ChEBI" id="CHEBI:30616"/>
        <dbReference type="ChEBI" id="CHEBI:83421"/>
        <dbReference type="ChEBI" id="CHEBI:456216"/>
        <dbReference type="EC" id="2.7.11.1"/>
    </reaction>
</comment>
<keyword evidence="5" id="KW-0418">Kinase</keyword>
<dbReference type="InterPro" id="IPR000719">
    <property type="entry name" value="Prot_kinase_dom"/>
</dbReference>
<dbReference type="Pfam" id="PF00069">
    <property type="entry name" value="Pkinase"/>
    <property type="match status" value="1"/>
</dbReference>
<comment type="catalytic activity">
    <reaction evidence="7">
        <text>L-threonyl-[protein] + ATP = O-phospho-L-threonyl-[protein] + ADP + H(+)</text>
        <dbReference type="Rhea" id="RHEA:46608"/>
        <dbReference type="Rhea" id="RHEA-COMP:11060"/>
        <dbReference type="Rhea" id="RHEA-COMP:11605"/>
        <dbReference type="ChEBI" id="CHEBI:15378"/>
        <dbReference type="ChEBI" id="CHEBI:30013"/>
        <dbReference type="ChEBI" id="CHEBI:30616"/>
        <dbReference type="ChEBI" id="CHEBI:61977"/>
        <dbReference type="ChEBI" id="CHEBI:456216"/>
        <dbReference type="EC" id="2.7.11.1"/>
    </reaction>
</comment>